<comment type="caution">
    <text evidence="2">The sequence shown here is derived from an EMBL/GenBank/DDBJ whole genome shotgun (WGS) entry which is preliminary data.</text>
</comment>
<feature type="compositionally biased region" description="Basic and acidic residues" evidence="1">
    <location>
        <begin position="25"/>
        <end position="42"/>
    </location>
</feature>
<reference evidence="2 3" key="1">
    <citation type="submission" date="2020-01" db="EMBL/GenBank/DDBJ databases">
        <title>Identification and distribution of gene clusters putatively required for synthesis of sphingolipid metabolism inhibitors in phylogenetically diverse species of the filamentous fungus Fusarium.</title>
        <authorList>
            <person name="Kim H.-S."/>
            <person name="Busman M."/>
            <person name="Brown D.W."/>
            <person name="Divon H."/>
            <person name="Uhlig S."/>
            <person name="Proctor R.H."/>
        </authorList>
    </citation>
    <scope>NUCLEOTIDE SEQUENCE [LARGE SCALE GENOMIC DNA]</scope>
    <source>
        <strain evidence="2 3">NRRL 20459</strain>
    </source>
</reference>
<dbReference type="EMBL" id="JAADYS010001368">
    <property type="protein sequence ID" value="KAF4463371.1"/>
    <property type="molecule type" value="Genomic_DNA"/>
</dbReference>
<gene>
    <name evidence="2" type="ORF">FALBO_9800</name>
</gene>
<dbReference type="Proteomes" id="UP000554235">
    <property type="component" value="Unassembled WGS sequence"/>
</dbReference>
<feature type="region of interest" description="Disordered" evidence="1">
    <location>
        <begin position="1"/>
        <end position="73"/>
    </location>
</feature>
<organism evidence="2 3">
    <name type="scientific">Fusarium albosuccineum</name>
    <dbReference type="NCBI Taxonomy" id="1237068"/>
    <lineage>
        <taxon>Eukaryota</taxon>
        <taxon>Fungi</taxon>
        <taxon>Dikarya</taxon>
        <taxon>Ascomycota</taxon>
        <taxon>Pezizomycotina</taxon>
        <taxon>Sordariomycetes</taxon>
        <taxon>Hypocreomycetidae</taxon>
        <taxon>Hypocreales</taxon>
        <taxon>Nectriaceae</taxon>
        <taxon>Fusarium</taxon>
        <taxon>Fusarium decemcellulare species complex</taxon>
    </lineage>
</organism>
<dbReference type="AlphaFoldDB" id="A0A8H4L6W0"/>
<proteinExistence type="predicted"/>
<keyword evidence="3" id="KW-1185">Reference proteome</keyword>
<evidence type="ECO:0000256" key="1">
    <source>
        <dbReference type="SAM" id="MobiDB-lite"/>
    </source>
</evidence>
<sequence>MSRRSRSRSPLNGASRSRLRSRSPLTRETRVADESSAERSRATEASPVNDPPITAVAKSPPTGRRRRGGPRFVPENAAELREANRARRKEEFERRCNLGIEGRLREDGDALVRELKASNCLVFLQVTPTHQSHCRAAQDCLVKHDREQNGTQEQLLQRGQSPLTITDAYRIGVGRDGPRQRLQFYHVVCFDKMTDLASLTPDWFVLCSLHNQWGVMFRELFRHKGQVNLAKIAEYIDAENEYQETAQPSSFAIHRAMHSHPQGEKCTCVLRGGPVLTGHTTGPEEGCSILHVIDNPRNAELGEWVRREAEPSHIFFPGTGGVWKLAIS</sequence>
<accession>A0A8H4L6W0</accession>
<protein>
    <submittedName>
        <fullName evidence="2">Uncharacterized protein</fullName>
    </submittedName>
</protein>
<evidence type="ECO:0000313" key="3">
    <source>
        <dbReference type="Proteomes" id="UP000554235"/>
    </source>
</evidence>
<name>A0A8H4L6W0_9HYPO</name>
<dbReference type="OrthoDB" id="4694318at2759"/>
<evidence type="ECO:0000313" key="2">
    <source>
        <dbReference type="EMBL" id="KAF4463371.1"/>
    </source>
</evidence>